<keyword evidence="2" id="KW-1185">Reference proteome</keyword>
<evidence type="ECO:0000313" key="2">
    <source>
        <dbReference type="Proteomes" id="UP001163603"/>
    </source>
</evidence>
<comment type="caution">
    <text evidence="1">The sequence shown here is derived from an EMBL/GenBank/DDBJ whole genome shotgun (WGS) entry which is preliminary data.</text>
</comment>
<proteinExistence type="predicted"/>
<organism evidence="1 2">
    <name type="scientific">Pistacia integerrima</name>
    <dbReference type="NCBI Taxonomy" id="434235"/>
    <lineage>
        <taxon>Eukaryota</taxon>
        <taxon>Viridiplantae</taxon>
        <taxon>Streptophyta</taxon>
        <taxon>Embryophyta</taxon>
        <taxon>Tracheophyta</taxon>
        <taxon>Spermatophyta</taxon>
        <taxon>Magnoliopsida</taxon>
        <taxon>eudicotyledons</taxon>
        <taxon>Gunneridae</taxon>
        <taxon>Pentapetalae</taxon>
        <taxon>rosids</taxon>
        <taxon>malvids</taxon>
        <taxon>Sapindales</taxon>
        <taxon>Anacardiaceae</taxon>
        <taxon>Pistacia</taxon>
    </lineage>
</organism>
<dbReference type="Proteomes" id="UP001163603">
    <property type="component" value="Chromosome 13"/>
</dbReference>
<gene>
    <name evidence="1" type="ORF">Pint_19833</name>
</gene>
<reference evidence="2" key="1">
    <citation type="journal article" date="2023" name="G3 (Bethesda)">
        <title>Genome assembly and association tests identify interacting loci associated with vigor, precocity, and sex in interspecific pistachio rootstocks.</title>
        <authorList>
            <person name="Palmer W."/>
            <person name="Jacygrad E."/>
            <person name="Sagayaradj S."/>
            <person name="Cavanaugh K."/>
            <person name="Han R."/>
            <person name="Bertier L."/>
            <person name="Beede B."/>
            <person name="Kafkas S."/>
            <person name="Golino D."/>
            <person name="Preece J."/>
            <person name="Michelmore R."/>
        </authorList>
    </citation>
    <scope>NUCLEOTIDE SEQUENCE [LARGE SCALE GENOMIC DNA]</scope>
</reference>
<dbReference type="EMBL" id="CM047748">
    <property type="protein sequence ID" value="KAJ0014106.1"/>
    <property type="molecule type" value="Genomic_DNA"/>
</dbReference>
<name>A0ACC0XDJ7_9ROSI</name>
<evidence type="ECO:0000313" key="1">
    <source>
        <dbReference type="EMBL" id="KAJ0014106.1"/>
    </source>
</evidence>
<sequence>MGTRSLDITLISAYDLKNVNVLSNMHVYAVATFSGESQTTSVHRDCGVKPNWNHRMRFTVDEASLSQNNLHITYSVKASRGCFGDSDLGKVHVSIQEMLAQSNNGSEEKSMTYNITTPGGRSKGYLNVSFKFSPAPPAPAMAAAPIYDTPQPGMSYPPPGTVGGYPPPPQLMAAPPAPTTASSPIYDTPPPGMSYPPPGTVGAGSYPPPDHHAGSNSPYPPPSQRGYPPPDNHHDGVNSAHPPPDKGVYPLPDQHGGYPPPDQHGGYPLPQSSSPIPPPNSGYPPPAGFPQLPPPPLGYGGTPQPQTPPPALASGYNYPPPGPGPSGMSAYGNYHGRPVAPPKQTGGGGGSGLGMAAGVGLGMGAGALGGLAVASMMDWDLDSD</sequence>
<accession>A0ACC0XDJ7</accession>
<protein>
    <submittedName>
        <fullName evidence="1">Uncharacterized protein</fullName>
    </submittedName>
</protein>